<dbReference type="Proteomes" id="UP001392437">
    <property type="component" value="Unassembled WGS sequence"/>
</dbReference>
<dbReference type="PANTHER" id="PTHR33112">
    <property type="entry name" value="DOMAIN PROTEIN, PUTATIVE-RELATED"/>
    <property type="match status" value="1"/>
</dbReference>
<organism evidence="2 3">
    <name type="scientific">Apiospora kogelbergensis</name>
    <dbReference type="NCBI Taxonomy" id="1337665"/>
    <lineage>
        <taxon>Eukaryota</taxon>
        <taxon>Fungi</taxon>
        <taxon>Dikarya</taxon>
        <taxon>Ascomycota</taxon>
        <taxon>Pezizomycotina</taxon>
        <taxon>Sordariomycetes</taxon>
        <taxon>Xylariomycetidae</taxon>
        <taxon>Amphisphaeriales</taxon>
        <taxon>Apiosporaceae</taxon>
        <taxon>Apiospora</taxon>
    </lineage>
</organism>
<comment type="caution">
    <text evidence="2">The sequence shown here is derived from an EMBL/GenBank/DDBJ whole genome shotgun (WGS) entry which is preliminary data.</text>
</comment>
<evidence type="ECO:0000259" key="1">
    <source>
        <dbReference type="Pfam" id="PF06985"/>
    </source>
</evidence>
<keyword evidence="3" id="KW-1185">Reference proteome</keyword>
<evidence type="ECO:0000313" key="3">
    <source>
        <dbReference type="Proteomes" id="UP001392437"/>
    </source>
</evidence>
<dbReference type="EMBL" id="JAQQWP010000001">
    <property type="protein sequence ID" value="KAK8132080.1"/>
    <property type="molecule type" value="Genomic_DNA"/>
</dbReference>
<accession>A0AAW0RAZ1</accession>
<gene>
    <name evidence="2" type="ORF">PG999_000253</name>
</gene>
<sequence length="753" mass="85499">MTCDDQSLREWYESYMAADGNALREHSPLVQAVKSDDLDTDAIEQRICDLVQIVYVTEGFCARCHYMFDNWPLQSYTDSCSSEFSDSLDEEDEEDLEYSEETEEKEHGQLPWKHARVGLYHTLEIEAAARSRCKFCAFLLQMLKDDRMLQTFRQIESRLDQLGEQSTISLSIHHRGGGDLLWYDMPNKLASSGGSKAFDCFTLPELVNYADEDLGIFDKANKWLRTCSEYHERCNAPTNAHLPTRLVSIAGGQPRLVITATLGTPIEPLRYATLSYCWGQLPFLKLTSFNLENFMKEIPTEDLPQTVTDAFEIAASLAIDYIWIDSLCIVQNDKDDWRQEADLMQSVYSGSYVNIAAASSRDAYGGCLGLRTPYFSDGVRVNVRTNNTQEGKVFFRNNIYGQSALGTHLMTRGWVIQEKVLAPRTLSFGDRGIFWECRQALASECLHDGFEPTNDPYLVFGTDHRREYFWKGMVSLYSAASLTVPSDKLPALSGIARAVFNVTGDEYLAGLWRRNIELHLCWHISGRQSTGKRPEYGHLDWIAPSWSWASINRRVYYLEYLHGSYLNGSFLDRYAHIFKTEMTFSGAKPFGQLSRGVLFVRCSAIVAGRLRDPAMLRGLNCEDSEFVSVDSSDGEKLFSVSIDCIDDGWRNNKEMVYLLPLAHGYAGWMLGYSGGDTVGIVLRKTRGIAGEFCRIGRFSFPDYIYWKSTETETQLKPFLRVLDESSQGTAREVCAEVVDNPEFPDEKYVITLV</sequence>
<evidence type="ECO:0000313" key="2">
    <source>
        <dbReference type="EMBL" id="KAK8132080.1"/>
    </source>
</evidence>
<protein>
    <recommendedName>
        <fullName evidence="1">Heterokaryon incompatibility domain-containing protein</fullName>
    </recommendedName>
</protein>
<feature type="domain" description="Heterokaryon incompatibility" evidence="1">
    <location>
        <begin position="271"/>
        <end position="418"/>
    </location>
</feature>
<name>A0AAW0RAZ1_9PEZI</name>
<reference evidence="2 3" key="1">
    <citation type="submission" date="2023-01" db="EMBL/GenBank/DDBJ databases">
        <title>Analysis of 21 Apiospora genomes using comparative genomics revels a genus with tremendous synthesis potential of carbohydrate active enzymes and secondary metabolites.</title>
        <authorList>
            <person name="Sorensen T."/>
        </authorList>
    </citation>
    <scope>NUCLEOTIDE SEQUENCE [LARGE SCALE GENOMIC DNA]</scope>
    <source>
        <strain evidence="2 3">CBS 117206</strain>
    </source>
</reference>
<dbReference type="AlphaFoldDB" id="A0AAW0RAZ1"/>
<dbReference type="PANTHER" id="PTHR33112:SF8">
    <property type="entry name" value="HETEROKARYON INCOMPATIBILITY DOMAIN-CONTAINING PROTEIN"/>
    <property type="match status" value="1"/>
</dbReference>
<dbReference type="InterPro" id="IPR010730">
    <property type="entry name" value="HET"/>
</dbReference>
<proteinExistence type="predicted"/>
<dbReference type="Pfam" id="PF06985">
    <property type="entry name" value="HET"/>
    <property type="match status" value="1"/>
</dbReference>